<proteinExistence type="predicted"/>
<keyword evidence="2" id="KW-1185">Reference proteome</keyword>
<name>A0ACC0U5J3_9AGAM</name>
<gene>
    <name evidence="1" type="ORF">F5148DRAFT_222826</name>
</gene>
<evidence type="ECO:0000313" key="2">
    <source>
        <dbReference type="Proteomes" id="UP001207468"/>
    </source>
</evidence>
<evidence type="ECO:0000313" key="1">
    <source>
        <dbReference type="EMBL" id="KAI9462172.1"/>
    </source>
</evidence>
<protein>
    <submittedName>
        <fullName evidence="1">Uncharacterized protein</fullName>
    </submittedName>
</protein>
<dbReference type="Proteomes" id="UP001207468">
    <property type="component" value="Unassembled WGS sequence"/>
</dbReference>
<accession>A0ACC0U5J3</accession>
<comment type="caution">
    <text evidence="1">The sequence shown here is derived from an EMBL/GenBank/DDBJ whole genome shotgun (WGS) entry which is preliminary data.</text>
</comment>
<organism evidence="1 2">
    <name type="scientific">Russula earlei</name>
    <dbReference type="NCBI Taxonomy" id="71964"/>
    <lineage>
        <taxon>Eukaryota</taxon>
        <taxon>Fungi</taxon>
        <taxon>Dikarya</taxon>
        <taxon>Basidiomycota</taxon>
        <taxon>Agaricomycotina</taxon>
        <taxon>Agaricomycetes</taxon>
        <taxon>Russulales</taxon>
        <taxon>Russulaceae</taxon>
        <taxon>Russula</taxon>
    </lineage>
</organism>
<reference evidence="1" key="1">
    <citation type="submission" date="2021-03" db="EMBL/GenBank/DDBJ databases">
        <title>Evolutionary priming and transition to the ectomycorrhizal habit in an iconic lineage of mushroom-forming fungi: is preadaptation a requirement?</title>
        <authorList>
            <consortium name="DOE Joint Genome Institute"/>
            <person name="Looney B.P."/>
            <person name="Miyauchi S."/>
            <person name="Morin E."/>
            <person name="Drula E."/>
            <person name="Courty P.E."/>
            <person name="Chicoki N."/>
            <person name="Fauchery L."/>
            <person name="Kohler A."/>
            <person name="Kuo A."/>
            <person name="LaButti K."/>
            <person name="Pangilinan J."/>
            <person name="Lipzen A."/>
            <person name="Riley R."/>
            <person name="Andreopoulos W."/>
            <person name="He G."/>
            <person name="Johnson J."/>
            <person name="Barry K.W."/>
            <person name="Grigoriev I.V."/>
            <person name="Nagy L."/>
            <person name="Hibbett D."/>
            <person name="Henrissat B."/>
            <person name="Matheny P.B."/>
            <person name="Labbe J."/>
            <person name="Martin A.F."/>
        </authorList>
    </citation>
    <scope>NUCLEOTIDE SEQUENCE</scope>
    <source>
        <strain evidence="1">BPL698</strain>
    </source>
</reference>
<dbReference type="EMBL" id="JAGFNK010000169">
    <property type="protein sequence ID" value="KAI9462172.1"/>
    <property type="molecule type" value="Genomic_DNA"/>
</dbReference>
<sequence length="163" mass="17950">MNPRQPPFLRRSLHHGSGLGRSVHMYAAIRAPNPHTRYSDGKTRVASHVRNFGPLSCGRASHSEVVRSSPTLYRETRQHAGCLMMWDTSAAGTHGQPTGMLIRVLPTDGVVFTLMCVFLFFPFFFQISVCDSPVPSDLIFPEERGDDPLGVSTPPVSLSNLIS</sequence>